<reference evidence="1" key="1">
    <citation type="submission" date="2021-06" db="EMBL/GenBank/DDBJ databases">
        <authorList>
            <person name="Kallberg Y."/>
            <person name="Tangrot J."/>
            <person name="Rosling A."/>
        </authorList>
    </citation>
    <scope>NUCLEOTIDE SEQUENCE</scope>
    <source>
        <strain evidence="1">MA461A</strain>
    </source>
</reference>
<evidence type="ECO:0000313" key="1">
    <source>
        <dbReference type="EMBL" id="CAG8514750.1"/>
    </source>
</evidence>
<organism evidence="1 2">
    <name type="scientific">Racocetra persica</name>
    <dbReference type="NCBI Taxonomy" id="160502"/>
    <lineage>
        <taxon>Eukaryota</taxon>
        <taxon>Fungi</taxon>
        <taxon>Fungi incertae sedis</taxon>
        <taxon>Mucoromycota</taxon>
        <taxon>Glomeromycotina</taxon>
        <taxon>Glomeromycetes</taxon>
        <taxon>Diversisporales</taxon>
        <taxon>Gigasporaceae</taxon>
        <taxon>Racocetra</taxon>
    </lineage>
</organism>
<sequence>RPFSLFKDSSMLSRGIVGIAFTSMTSTSTIKKQIQVNHQALCSIGEPLKITRCQGNIILELDGLNPTNLLLKRFQYGNIDQTMSKETEYYLGIYDIENKLDESMLIVNKILSGDPVRGNMAIDTTKNLKNGQFVKFMYRKNYSTIEPIPKIFNHNGINIVLETSDREEMDFPSSPPTLNKTIIERNIFGGISENGIIIGRGAINENQIDTSWVCNVPYSFASLSF</sequence>
<comment type="caution">
    <text evidence="1">The sequence shown here is derived from an EMBL/GenBank/DDBJ whole genome shotgun (WGS) entry which is preliminary data.</text>
</comment>
<proteinExistence type="predicted"/>
<dbReference type="EMBL" id="CAJVQC010002620">
    <property type="protein sequence ID" value="CAG8514750.1"/>
    <property type="molecule type" value="Genomic_DNA"/>
</dbReference>
<dbReference type="Proteomes" id="UP000789920">
    <property type="component" value="Unassembled WGS sequence"/>
</dbReference>
<name>A0ACA9L9L8_9GLOM</name>
<accession>A0ACA9L9L8</accession>
<feature type="non-terminal residue" evidence="1">
    <location>
        <position position="1"/>
    </location>
</feature>
<protein>
    <submittedName>
        <fullName evidence="1">975_t:CDS:1</fullName>
    </submittedName>
</protein>
<gene>
    <name evidence="1" type="ORF">RPERSI_LOCUS2422</name>
</gene>
<evidence type="ECO:0000313" key="2">
    <source>
        <dbReference type="Proteomes" id="UP000789920"/>
    </source>
</evidence>
<keyword evidence="2" id="KW-1185">Reference proteome</keyword>